<dbReference type="InterPro" id="IPR036894">
    <property type="entry name" value="YbaB-like_sf"/>
</dbReference>
<feature type="compositionally biased region" description="Basic and acidic residues" evidence="1">
    <location>
        <begin position="1"/>
        <end position="12"/>
    </location>
</feature>
<protein>
    <recommendedName>
        <fullName evidence="4">YbaB/EbfC family DNA-binding protein</fullName>
    </recommendedName>
</protein>
<evidence type="ECO:0008006" key="4">
    <source>
        <dbReference type="Google" id="ProtNLM"/>
    </source>
</evidence>
<dbReference type="OrthoDB" id="4468311at2"/>
<dbReference type="Pfam" id="PF02575">
    <property type="entry name" value="YbaB_DNA_bd"/>
    <property type="match status" value="1"/>
</dbReference>
<reference evidence="2 3" key="1">
    <citation type="submission" date="2019-07" db="EMBL/GenBank/DDBJ databases">
        <title>Rhodococcus cavernicolus sp. nov., isolated from a cave.</title>
        <authorList>
            <person name="Lee S.D."/>
        </authorList>
    </citation>
    <scope>NUCLEOTIDE SEQUENCE [LARGE SCALE GENOMIC DNA]</scope>
    <source>
        <strain evidence="2 3">C1-24</strain>
    </source>
</reference>
<proteinExistence type="predicted"/>
<gene>
    <name evidence="2" type="ORF">FOY51_11165</name>
</gene>
<dbReference type="Gene3D" id="3.30.1310.10">
    <property type="entry name" value="Nucleoid-associated protein YbaB-like domain"/>
    <property type="match status" value="1"/>
</dbReference>
<accession>A0A5A7SBV9</accession>
<dbReference type="Proteomes" id="UP000322244">
    <property type="component" value="Unassembled WGS sequence"/>
</dbReference>
<evidence type="ECO:0000256" key="1">
    <source>
        <dbReference type="SAM" id="MobiDB-lite"/>
    </source>
</evidence>
<dbReference type="GO" id="GO:0003677">
    <property type="term" value="F:DNA binding"/>
    <property type="evidence" value="ECO:0007669"/>
    <property type="project" value="InterPro"/>
</dbReference>
<dbReference type="EMBL" id="VLNY01000004">
    <property type="protein sequence ID" value="KAA0023044.1"/>
    <property type="molecule type" value="Genomic_DNA"/>
</dbReference>
<keyword evidence="3" id="KW-1185">Reference proteome</keyword>
<comment type="caution">
    <text evidence="2">The sequence shown here is derived from an EMBL/GenBank/DDBJ whole genome shotgun (WGS) entry which is preliminary data.</text>
</comment>
<dbReference type="InterPro" id="IPR004401">
    <property type="entry name" value="YbaB/EbfC"/>
</dbReference>
<dbReference type="SUPFAM" id="SSF82607">
    <property type="entry name" value="YbaB-like"/>
    <property type="match status" value="1"/>
</dbReference>
<sequence length="196" mass="20650">MADRSGADDRGSGRRPGTRAQPGARFVRCNRAVGAAGIAQRVLGSGQSSLGADGENHCRTGGVVNKIVVNTHELDAVARRARRVQDGVEQVRGRATSSCGEVSVQVGADGRICELAISEDAVGLGSERMAELISQVHRAALAEADCAARAVRQELAEVPAVARVARTIETTLDVEEPSGRFEATSILHDPLLRRGY</sequence>
<organism evidence="2 3">
    <name type="scientific">Antrihabitans cavernicola</name>
    <dbReference type="NCBI Taxonomy" id="2495913"/>
    <lineage>
        <taxon>Bacteria</taxon>
        <taxon>Bacillati</taxon>
        <taxon>Actinomycetota</taxon>
        <taxon>Actinomycetes</taxon>
        <taxon>Mycobacteriales</taxon>
        <taxon>Nocardiaceae</taxon>
        <taxon>Antrihabitans</taxon>
    </lineage>
</organism>
<dbReference type="AlphaFoldDB" id="A0A5A7SBV9"/>
<evidence type="ECO:0000313" key="2">
    <source>
        <dbReference type="EMBL" id="KAA0023044.1"/>
    </source>
</evidence>
<feature type="region of interest" description="Disordered" evidence="1">
    <location>
        <begin position="1"/>
        <end position="23"/>
    </location>
</feature>
<name>A0A5A7SBV9_9NOCA</name>
<evidence type="ECO:0000313" key="3">
    <source>
        <dbReference type="Proteomes" id="UP000322244"/>
    </source>
</evidence>